<sequence length="451" mass="47544">MRRPLLLLCLLAALAGCAAKVRPEADFGKTAALVAATEDSQPLWVRTPEDEAFVAGEVQAILARGVTMRDAVRLTLINNPGVQARFEEIGVARAEVVQAGLPRNPSLAVLFGFPLFAGGPLGSLAAQAMVSVSDLAEIRDRTAKAQAELEREILVVGHDAMAAAREAKLAWLEMAYARRSLALAADVAGAVKKLAAAGKRYSEFGLADESKLAGMEAATARAALEVAELRARAQVAKARLARVMGLAAGQDFDIAGDVPGEPPALPDTAAAVAFAEANNLRVRAAAYAVQAAQSGADLESIRWLKDFEVGAGYDLDIESNRTLGPGASVKVPVFDQNQAQKAKAAFRVRQAGRLLQEARAEAREAAQRALEEAGLARATAQGLAAGVLPPAKRAADWAGTYARAMQLSELDALEARLGLLRERLRHNQALREEQAALVNLEFALGGRIGSL</sequence>
<dbReference type="SUPFAM" id="SSF56954">
    <property type="entry name" value="Outer membrane efflux proteins (OEP)"/>
    <property type="match status" value="1"/>
</dbReference>
<evidence type="ECO:0000256" key="1">
    <source>
        <dbReference type="SAM" id="SignalP"/>
    </source>
</evidence>
<name>I2Q727_9BACT</name>
<feature type="signal peptide" evidence="1">
    <location>
        <begin position="1"/>
        <end position="18"/>
    </location>
</feature>
<protein>
    <submittedName>
        <fullName evidence="2">Outer membrane protein</fullName>
    </submittedName>
</protein>
<proteinExistence type="predicted"/>
<gene>
    <name evidence="2" type="ORF">DesU5LDRAFT_3980</name>
</gene>
<dbReference type="InterPro" id="IPR010131">
    <property type="entry name" value="MdtP/NodT-like"/>
</dbReference>
<dbReference type="EMBL" id="JH600068">
    <property type="protein sequence ID" value="EIG55583.1"/>
    <property type="molecule type" value="Genomic_DNA"/>
</dbReference>
<dbReference type="PANTHER" id="PTHR30203:SF24">
    <property type="entry name" value="BLR4935 PROTEIN"/>
    <property type="match status" value="1"/>
</dbReference>
<dbReference type="HOGENOM" id="CLU_607969_0_0_7"/>
<dbReference type="AlphaFoldDB" id="I2Q727"/>
<reference evidence="2" key="1">
    <citation type="submission" date="2011-11" db="EMBL/GenBank/DDBJ databases">
        <title>Improved High-Quality Draft sequence of Desulfovibrio sp. U5L.</title>
        <authorList>
            <consortium name="US DOE Joint Genome Institute"/>
            <person name="Lucas S."/>
            <person name="Han J."/>
            <person name="Lapidus A."/>
            <person name="Cheng J.-F."/>
            <person name="Goodwin L."/>
            <person name="Pitluck S."/>
            <person name="Peters L."/>
            <person name="Ovchinnikova G."/>
            <person name="Held B."/>
            <person name="Detter J.C."/>
            <person name="Han C."/>
            <person name="Tapia R."/>
            <person name="Land M."/>
            <person name="Hauser L."/>
            <person name="Kyrpides N."/>
            <person name="Ivanova N."/>
            <person name="Pagani I."/>
            <person name="Gabster J."/>
            <person name="Walker C."/>
            <person name="Stolyar S."/>
            <person name="Stahl D."/>
            <person name="Arkin A."/>
            <person name="Dehal P."/>
            <person name="Hazen T."/>
            <person name="Woyke T."/>
        </authorList>
    </citation>
    <scope>NUCLEOTIDE SEQUENCE [LARGE SCALE GENOMIC DNA]</scope>
    <source>
        <strain evidence="2">U5L</strain>
    </source>
</reference>
<dbReference type="PROSITE" id="PS51257">
    <property type="entry name" value="PROKAR_LIPOPROTEIN"/>
    <property type="match status" value="1"/>
</dbReference>
<feature type="chain" id="PRO_5003662808" evidence="1">
    <location>
        <begin position="19"/>
        <end position="451"/>
    </location>
</feature>
<dbReference type="eggNOG" id="COG1538">
    <property type="taxonomic scope" value="Bacteria"/>
</dbReference>
<accession>I2Q727</accession>
<evidence type="ECO:0000313" key="2">
    <source>
        <dbReference type="EMBL" id="EIG55583.1"/>
    </source>
</evidence>
<dbReference type="STRING" id="596152.DesU5LDRAFT_3980"/>
<organism evidence="2">
    <name type="scientific">Desulfovibrio sp. U5L</name>
    <dbReference type="NCBI Taxonomy" id="596152"/>
    <lineage>
        <taxon>Bacteria</taxon>
        <taxon>Pseudomonadati</taxon>
        <taxon>Thermodesulfobacteriota</taxon>
        <taxon>Desulfovibrionia</taxon>
        <taxon>Desulfovibrionales</taxon>
        <taxon>Desulfovibrionaceae</taxon>
        <taxon>Desulfovibrio</taxon>
    </lineage>
</organism>
<dbReference type="GO" id="GO:0015562">
    <property type="term" value="F:efflux transmembrane transporter activity"/>
    <property type="evidence" value="ECO:0007669"/>
    <property type="project" value="InterPro"/>
</dbReference>
<keyword evidence="1" id="KW-0732">Signal</keyword>
<dbReference type="OrthoDB" id="237412at2"/>
<dbReference type="PANTHER" id="PTHR30203">
    <property type="entry name" value="OUTER MEMBRANE CATION EFFLUX PROTEIN"/>
    <property type="match status" value="1"/>
</dbReference>
<dbReference type="Gene3D" id="1.20.1600.10">
    <property type="entry name" value="Outer membrane efflux proteins (OEP)"/>
    <property type="match status" value="1"/>
</dbReference>